<dbReference type="InterPro" id="IPR007419">
    <property type="entry name" value="BFD-like_2Fe2S-bd_dom"/>
</dbReference>
<evidence type="ECO:0000256" key="3">
    <source>
        <dbReference type="ARBA" id="ARBA00022723"/>
    </source>
</evidence>
<evidence type="ECO:0000256" key="1">
    <source>
        <dbReference type="ARBA" id="ARBA00022448"/>
    </source>
</evidence>
<dbReference type="PANTHER" id="PTHR37424">
    <property type="entry name" value="BACTERIOFERRITIN-ASSOCIATED FERREDOXIN"/>
    <property type="match status" value="1"/>
</dbReference>
<keyword evidence="4" id="KW-0249">Electron transport</keyword>
<feature type="domain" description="BFD-like [2Fe-2S]-binding" evidence="9">
    <location>
        <begin position="2"/>
        <end position="46"/>
    </location>
</feature>
<keyword evidence="2" id="KW-0001">2Fe-2S</keyword>
<evidence type="ECO:0000256" key="7">
    <source>
        <dbReference type="ARBA" id="ARBA00039386"/>
    </source>
</evidence>
<sequence length="65" mass="6900">MYLCLCNAISDAQVEHAVREGARRPRDVYARCGCRAQCGRCTAAILGALRGLSAAAPAPHATQTR</sequence>
<keyword evidence="5" id="KW-0408">Iron</keyword>
<accession>A0A1I4F576</accession>
<dbReference type="EMBL" id="FOSQ01000023">
    <property type="protein sequence ID" value="SFL13098.1"/>
    <property type="molecule type" value="Genomic_DNA"/>
</dbReference>
<keyword evidence="1" id="KW-0813">Transport</keyword>
<dbReference type="GO" id="GO:0046872">
    <property type="term" value="F:metal ion binding"/>
    <property type="evidence" value="ECO:0007669"/>
    <property type="project" value="UniProtKB-KW"/>
</dbReference>
<evidence type="ECO:0000313" key="10">
    <source>
        <dbReference type="EMBL" id="SFL13098.1"/>
    </source>
</evidence>
<evidence type="ECO:0000256" key="6">
    <source>
        <dbReference type="ARBA" id="ARBA00023014"/>
    </source>
</evidence>
<dbReference type="InterPro" id="IPR041854">
    <property type="entry name" value="BFD-like_2Fe2S-bd_dom_sf"/>
</dbReference>
<evidence type="ECO:0000256" key="5">
    <source>
        <dbReference type="ARBA" id="ARBA00023004"/>
    </source>
</evidence>
<dbReference type="Pfam" id="PF04324">
    <property type="entry name" value="Fer2_BFD"/>
    <property type="match status" value="1"/>
</dbReference>
<evidence type="ECO:0000259" key="9">
    <source>
        <dbReference type="Pfam" id="PF04324"/>
    </source>
</evidence>
<proteinExistence type="inferred from homology"/>
<evidence type="ECO:0000256" key="2">
    <source>
        <dbReference type="ARBA" id="ARBA00022714"/>
    </source>
</evidence>
<evidence type="ECO:0000313" key="11">
    <source>
        <dbReference type="Proteomes" id="UP000199473"/>
    </source>
</evidence>
<organism evidence="10 11">
    <name type="scientific">Falsiroseomonas stagni DSM 19981</name>
    <dbReference type="NCBI Taxonomy" id="1123062"/>
    <lineage>
        <taxon>Bacteria</taxon>
        <taxon>Pseudomonadati</taxon>
        <taxon>Pseudomonadota</taxon>
        <taxon>Alphaproteobacteria</taxon>
        <taxon>Acetobacterales</taxon>
        <taxon>Roseomonadaceae</taxon>
        <taxon>Falsiroseomonas</taxon>
    </lineage>
</organism>
<evidence type="ECO:0000256" key="8">
    <source>
        <dbReference type="ARBA" id="ARBA00046332"/>
    </source>
</evidence>
<protein>
    <recommendedName>
        <fullName evidence="7">Bacterioferritin-associated ferredoxin</fullName>
    </recommendedName>
</protein>
<reference evidence="10 11" key="1">
    <citation type="submission" date="2016-10" db="EMBL/GenBank/DDBJ databases">
        <authorList>
            <person name="de Groot N.N."/>
        </authorList>
    </citation>
    <scope>NUCLEOTIDE SEQUENCE [LARGE SCALE GENOMIC DNA]</scope>
    <source>
        <strain evidence="10 11">DSM 19981</strain>
    </source>
</reference>
<evidence type="ECO:0000256" key="4">
    <source>
        <dbReference type="ARBA" id="ARBA00022982"/>
    </source>
</evidence>
<gene>
    <name evidence="10" type="ORF">SAMN02745775_12324</name>
</gene>
<comment type="similarity">
    <text evidence="8">Belongs to the Bfd family.</text>
</comment>
<dbReference type="STRING" id="1123062.SAMN02745775_12324"/>
<dbReference type="Proteomes" id="UP000199473">
    <property type="component" value="Unassembled WGS sequence"/>
</dbReference>
<keyword evidence="11" id="KW-1185">Reference proteome</keyword>
<dbReference type="PANTHER" id="PTHR37424:SF1">
    <property type="entry name" value="BACTERIOFERRITIN-ASSOCIATED FERREDOXIN"/>
    <property type="match status" value="1"/>
</dbReference>
<dbReference type="Gene3D" id="1.10.10.1100">
    <property type="entry name" value="BFD-like [2Fe-2S]-binding domain"/>
    <property type="match status" value="1"/>
</dbReference>
<keyword evidence="3" id="KW-0479">Metal-binding</keyword>
<dbReference type="InterPro" id="IPR052371">
    <property type="entry name" value="BFD-associated_ferredoxin"/>
</dbReference>
<dbReference type="GO" id="GO:0051537">
    <property type="term" value="F:2 iron, 2 sulfur cluster binding"/>
    <property type="evidence" value="ECO:0007669"/>
    <property type="project" value="UniProtKB-KW"/>
</dbReference>
<name>A0A1I4F576_9PROT</name>
<dbReference type="AlphaFoldDB" id="A0A1I4F576"/>
<keyword evidence="6" id="KW-0411">Iron-sulfur</keyword>